<proteinExistence type="predicted"/>
<accession>A0A1Y2CXN6</accession>
<comment type="caution">
    <text evidence="1">The sequence shown here is derived from an EMBL/GenBank/DDBJ whole genome shotgun (WGS) entry which is preliminary data.</text>
</comment>
<organism evidence="1 2">
    <name type="scientific">Rhizoclosmatium globosum</name>
    <dbReference type="NCBI Taxonomy" id="329046"/>
    <lineage>
        <taxon>Eukaryota</taxon>
        <taxon>Fungi</taxon>
        <taxon>Fungi incertae sedis</taxon>
        <taxon>Chytridiomycota</taxon>
        <taxon>Chytridiomycota incertae sedis</taxon>
        <taxon>Chytridiomycetes</taxon>
        <taxon>Chytridiales</taxon>
        <taxon>Chytriomycetaceae</taxon>
        <taxon>Rhizoclosmatium</taxon>
    </lineage>
</organism>
<name>A0A1Y2CXN6_9FUNG</name>
<protein>
    <submittedName>
        <fullName evidence="1">Uncharacterized protein</fullName>
    </submittedName>
</protein>
<dbReference type="Proteomes" id="UP000193642">
    <property type="component" value="Unassembled WGS sequence"/>
</dbReference>
<evidence type="ECO:0000313" key="1">
    <source>
        <dbReference type="EMBL" id="ORY51095.1"/>
    </source>
</evidence>
<reference evidence="1 2" key="1">
    <citation type="submission" date="2016-07" db="EMBL/GenBank/DDBJ databases">
        <title>Pervasive Adenine N6-methylation of Active Genes in Fungi.</title>
        <authorList>
            <consortium name="DOE Joint Genome Institute"/>
            <person name="Mondo S.J."/>
            <person name="Dannebaum R.O."/>
            <person name="Kuo R.C."/>
            <person name="Labutti K."/>
            <person name="Haridas S."/>
            <person name="Kuo A."/>
            <person name="Salamov A."/>
            <person name="Ahrendt S.R."/>
            <person name="Lipzen A."/>
            <person name="Sullivan W."/>
            <person name="Andreopoulos W.B."/>
            <person name="Clum A."/>
            <person name="Lindquist E."/>
            <person name="Daum C."/>
            <person name="Ramamoorthy G.K."/>
            <person name="Gryganskyi A."/>
            <person name="Culley D."/>
            <person name="Magnuson J.K."/>
            <person name="James T.Y."/>
            <person name="O'Malley M.A."/>
            <person name="Stajich J.E."/>
            <person name="Spatafora J.W."/>
            <person name="Visel A."/>
            <person name="Grigoriev I.V."/>
        </authorList>
    </citation>
    <scope>NUCLEOTIDE SEQUENCE [LARGE SCALE GENOMIC DNA]</scope>
    <source>
        <strain evidence="1 2">JEL800</strain>
    </source>
</reference>
<dbReference type="AlphaFoldDB" id="A0A1Y2CXN6"/>
<dbReference type="EMBL" id="MCGO01000006">
    <property type="protein sequence ID" value="ORY51095.1"/>
    <property type="molecule type" value="Genomic_DNA"/>
</dbReference>
<evidence type="ECO:0000313" key="2">
    <source>
        <dbReference type="Proteomes" id="UP000193642"/>
    </source>
</evidence>
<sequence length="235" mass="26741">MIGHSALDQLCRQYVHLTNKVSEAAQSPEAKRILELKRSIELKKIKLDDAKTEGTSKAENVFSNHKEAQIEWFVVLTKLMVVANDLDEIVYSRVLDKSVTMFNDAAQNLHNAFRALYEVSHALDNLAVLSRQIVSNAVMWHQPLARFSSFSLCKKKFVFEPHWRPEQAAITTKRAHQTLDLRTIAHLQDMKPEMTRSTEFLLAPIQVEIGRATGVLYPDLGLNVTNESNDPPRYS</sequence>
<gene>
    <name evidence="1" type="ORF">BCR33DRAFT_713015</name>
</gene>
<keyword evidence="2" id="KW-1185">Reference proteome</keyword>